<dbReference type="InterPro" id="IPR001647">
    <property type="entry name" value="HTH_TetR"/>
</dbReference>
<sequence length="220" mass="24653">MPRHEEASTRRQQITEALLDAVATRGIQKTSLADVAEFAGVSVGLVQRYFRTKDELLRFGVAHVFERTEQRVHQTELVLPIRTYLERLLRCVLPLDAERQKELRFWLNFLHVGLTDPAMAALHHDATHNLIDGLARALAGAQRRGELSADVSTDVEAAALVAFVDGLCLHHATNPDAFPAHALVRALDSYLSRLFNRADQSPEHENHDCDTGELAHQEEI</sequence>
<dbReference type="InterPro" id="IPR039538">
    <property type="entry name" value="BetI_C"/>
</dbReference>
<evidence type="ECO:0000313" key="8">
    <source>
        <dbReference type="EMBL" id="MBB3036557.1"/>
    </source>
</evidence>
<dbReference type="PANTHER" id="PTHR30055:SF226">
    <property type="entry name" value="HTH-TYPE TRANSCRIPTIONAL REGULATOR PKSA"/>
    <property type="match status" value="1"/>
</dbReference>
<dbReference type="GO" id="GO:0000976">
    <property type="term" value="F:transcription cis-regulatory region binding"/>
    <property type="evidence" value="ECO:0007669"/>
    <property type="project" value="TreeGrafter"/>
</dbReference>
<feature type="DNA-binding region" description="H-T-H motif" evidence="5">
    <location>
        <begin position="31"/>
        <end position="50"/>
    </location>
</feature>
<dbReference type="Pfam" id="PF13977">
    <property type="entry name" value="TetR_C_6"/>
    <property type="match status" value="1"/>
</dbReference>
<protein>
    <submittedName>
        <fullName evidence="8">AcrR family transcriptional regulator</fullName>
    </submittedName>
</protein>
<comment type="caution">
    <text evidence="8">The sequence shown here is derived from an EMBL/GenBank/DDBJ whole genome shotgun (WGS) entry which is preliminary data.</text>
</comment>
<dbReference type="AlphaFoldDB" id="A0A839RJH3"/>
<gene>
    <name evidence="8" type="ORF">FHU29_000991</name>
</gene>
<evidence type="ECO:0000256" key="1">
    <source>
        <dbReference type="ARBA" id="ARBA00022491"/>
    </source>
</evidence>
<dbReference type="OrthoDB" id="5243387at2"/>
<evidence type="ECO:0000313" key="9">
    <source>
        <dbReference type="Proteomes" id="UP000567922"/>
    </source>
</evidence>
<reference evidence="8 9" key="1">
    <citation type="submission" date="2020-08" db="EMBL/GenBank/DDBJ databases">
        <title>Sequencing the genomes of 1000 actinobacteria strains.</title>
        <authorList>
            <person name="Klenk H.-P."/>
        </authorList>
    </citation>
    <scope>NUCLEOTIDE SEQUENCE [LARGE SCALE GENOMIC DNA]</scope>
    <source>
        <strain evidence="8 9">DSM 45258</strain>
    </source>
</reference>
<organism evidence="8 9">
    <name type="scientific">Hoyosella altamirensis</name>
    <dbReference type="NCBI Taxonomy" id="616997"/>
    <lineage>
        <taxon>Bacteria</taxon>
        <taxon>Bacillati</taxon>
        <taxon>Actinomycetota</taxon>
        <taxon>Actinomycetes</taxon>
        <taxon>Mycobacteriales</taxon>
        <taxon>Hoyosellaceae</taxon>
        <taxon>Hoyosella</taxon>
    </lineage>
</organism>
<keyword evidence="2" id="KW-0805">Transcription regulation</keyword>
<proteinExistence type="predicted"/>
<dbReference type="RefSeq" id="WP_064441674.1">
    <property type="nucleotide sequence ID" value="NZ_BDDI01000015.1"/>
</dbReference>
<feature type="domain" description="HTH tetR-type" evidence="7">
    <location>
        <begin position="8"/>
        <end position="68"/>
    </location>
</feature>
<dbReference type="InterPro" id="IPR009057">
    <property type="entry name" value="Homeodomain-like_sf"/>
</dbReference>
<dbReference type="Gene3D" id="1.10.357.10">
    <property type="entry name" value="Tetracycline Repressor, domain 2"/>
    <property type="match status" value="1"/>
</dbReference>
<dbReference type="Proteomes" id="UP000567922">
    <property type="component" value="Unassembled WGS sequence"/>
</dbReference>
<accession>A0A839RJH3</accession>
<evidence type="ECO:0000256" key="2">
    <source>
        <dbReference type="ARBA" id="ARBA00023015"/>
    </source>
</evidence>
<evidence type="ECO:0000256" key="4">
    <source>
        <dbReference type="ARBA" id="ARBA00023163"/>
    </source>
</evidence>
<feature type="region of interest" description="Disordered" evidence="6">
    <location>
        <begin position="199"/>
        <end position="220"/>
    </location>
</feature>
<dbReference type="SUPFAM" id="SSF46689">
    <property type="entry name" value="Homeodomain-like"/>
    <property type="match status" value="1"/>
</dbReference>
<feature type="compositionally biased region" description="Basic and acidic residues" evidence="6">
    <location>
        <begin position="200"/>
        <end position="220"/>
    </location>
</feature>
<keyword evidence="1" id="KW-0678">Repressor</keyword>
<evidence type="ECO:0000256" key="5">
    <source>
        <dbReference type="PROSITE-ProRule" id="PRU00335"/>
    </source>
</evidence>
<dbReference type="PROSITE" id="PS50977">
    <property type="entry name" value="HTH_TETR_2"/>
    <property type="match status" value="1"/>
</dbReference>
<keyword evidence="9" id="KW-1185">Reference proteome</keyword>
<evidence type="ECO:0000259" key="7">
    <source>
        <dbReference type="PROSITE" id="PS50977"/>
    </source>
</evidence>
<dbReference type="InterPro" id="IPR050109">
    <property type="entry name" value="HTH-type_TetR-like_transc_reg"/>
</dbReference>
<dbReference type="Pfam" id="PF00440">
    <property type="entry name" value="TetR_N"/>
    <property type="match status" value="1"/>
</dbReference>
<dbReference type="EMBL" id="JACHWS010000001">
    <property type="protein sequence ID" value="MBB3036557.1"/>
    <property type="molecule type" value="Genomic_DNA"/>
</dbReference>
<keyword evidence="3 5" id="KW-0238">DNA-binding</keyword>
<name>A0A839RJH3_9ACTN</name>
<keyword evidence="4" id="KW-0804">Transcription</keyword>
<evidence type="ECO:0000256" key="6">
    <source>
        <dbReference type="SAM" id="MobiDB-lite"/>
    </source>
</evidence>
<dbReference type="SUPFAM" id="SSF48498">
    <property type="entry name" value="Tetracyclin repressor-like, C-terminal domain"/>
    <property type="match status" value="1"/>
</dbReference>
<dbReference type="InterPro" id="IPR036271">
    <property type="entry name" value="Tet_transcr_reg_TetR-rel_C_sf"/>
</dbReference>
<dbReference type="GO" id="GO:0003700">
    <property type="term" value="F:DNA-binding transcription factor activity"/>
    <property type="evidence" value="ECO:0007669"/>
    <property type="project" value="TreeGrafter"/>
</dbReference>
<evidence type="ECO:0000256" key="3">
    <source>
        <dbReference type="ARBA" id="ARBA00023125"/>
    </source>
</evidence>
<dbReference type="PANTHER" id="PTHR30055">
    <property type="entry name" value="HTH-TYPE TRANSCRIPTIONAL REGULATOR RUTR"/>
    <property type="match status" value="1"/>
</dbReference>